<name>A0A1R3XQ57_9BACT</name>
<feature type="transmembrane region" description="Helical" evidence="1">
    <location>
        <begin position="134"/>
        <end position="156"/>
    </location>
</feature>
<keyword evidence="3" id="KW-1185">Reference proteome</keyword>
<keyword evidence="1" id="KW-1133">Transmembrane helix</keyword>
<evidence type="ECO:0000256" key="1">
    <source>
        <dbReference type="SAM" id="Phobius"/>
    </source>
</evidence>
<organism evidence="2 3">
    <name type="scientific">Pontibacter indicus</name>
    <dbReference type="NCBI Taxonomy" id="1317125"/>
    <lineage>
        <taxon>Bacteria</taxon>
        <taxon>Pseudomonadati</taxon>
        <taxon>Bacteroidota</taxon>
        <taxon>Cytophagia</taxon>
        <taxon>Cytophagales</taxon>
        <taxon>Hymenobacteraceae</taxon>
        <taxon>Pontibacter</taxon>
    </lineage>
</organism>
<evidence type="ECO:0000313" key="2">
    <source>
        <dbReference type="EMBL" id="SIT94018.1"/>
    </source>
</evidence>
<keyword evidence="1" id="KW-0472">Membrane</keyword>
<gene>
    <name evidence="2" type="ORF">SAMN05444128_3394</name>
</gene>
<dbReference type="AlphaFoldDB" id="A0A1R3XQ57"/>
<reference evidence="3" key="1">
    <citation type="submission" date="2017-01" db="EMBL/GenBank/DDBJ databases">
        <authorList>
            <person name="Varghese N."/>
            <person name="Submissions S."/>
        </authorList>
    </citation>
    <scope>NUCLEOTIDE SEQUENCE [LARGE SCALE GENOMIC DNA]</scope>
    <source>
        <strain evidence="3">LP100</strain>
    </source>
</reference>
<accession>A0A1R3XQ57</accession>
<keyword evidence="1" id="KW-0812">Transmembrane</keyword>
<evidence type="ECO:0000313" key="3">
    <source>
        <dbReference type="Proteomes" id="UP000187181"/>
    </source>
</evidence>
<dbReference type="Proteomes" id="UP000187181">
    <property type="component" value="Unassembled WGS sequence"/>
</dbReference>
<dbReference type="EMBL" id="FTPP01000003">
    <property type="protein sequence ID" value="SIT94018.1"/>
    <property type="molecule type" value="Genomic_DNA"/>
</dbReference>
<sequence>MEEAIQKVKEYFVSQGFQLYRGSENSLVFKRGSTLLNMVTFNPLKWNSTISVEITDSEIKALFDIDTSFQAVTLKEEQLWESFINNFKESIQSSFDYCAINKKLLKETKNNSWKYVKAAVIGGLAAGIPGGTIAYLTGAGSVVGIATAGGAISYMMHQIEQDKKKNNAI</sequence>
<protein>
    <submittedName>
        <fullName evidence="2">Uncharacterized protein</fullName>
    </submittedName>
</protein>
<proteinExistence type="predicted"/>
<dbReference type="STRING" id="1317125.SAMN05444128_3394"/>